<proteinExistence type="predicted"/>
<reference evidence="8 9" key="1">
    <citation type="journal article" date="2016" name="Mol. Biol. Evol.">
        <title>Comparative Genomics of Early-Diverging Mushroom-Forming Fungi Provides Insights into the Origins of Lignocellulose Decay Capabilities.</title>
        <authorList>
            <person name="Nagy L.G."/>
            <person name="Riley R."/>
            <person name="Tritt A."/>
            <person name="Adam C."/>
            <person name="Daum C."/>
            <person name="Floudas D."/>
            <person name="Sun H."/>
            <person name="Yadav J.S."/>
            <person name="Pangilinan J."/>
            <person name="Larsson K.H."/>
            <person name="Matsuura K."/>
            <person name="Barry K."/>
            <person name="Labutti K."/>
            <person name="Kuo R."/>
            <person name="Ohm R.A."/>
            <person name="Bhattacharya S.S."/>
            <person name="Shirouzu T."/>
            <person name="Yoshinaga Y."/>
            <person name="Martin F.M."/>
            <person name="Grigoriev I.V."/>
            <person name="Hibbett D.S."/>
        </authorList>
    </citation>
    <scope>NUCLEOTIDE SEQUENCE [LARGE SCALE GENOMIC DNA]</scope>
    <source>
        <strain evidence="8 9">CBS 109695</strain>
    </source>
</reference>
<dbReference type="InterPro" id="IPR036259">
    <property type="entry name" value="MFS_trans_sf"/>
</dbReference>
<feature type="transmembrane region" description="Helical" evidence="6">
    <location>
        <begin position="366"/>
        <end position="387"/>
    </location>
</feature>
<dbReference type="PANTHER" id="PTHR23502">
    <property type="entry name" value="MAJOR FACILITATOR SUPERFAMILY"/>
    <property type="match status" value="1"/>
</dbReference>
<evidence type="ECO:0000256" key="6">
    <source>
        <dbReference type="SAM" id="Phobius"/>
    </source>
</evidence>
<dbReference type="FunFam" id="1.20.1250.20:FF:000082">
    <property type="entry name" value="MFS multidrug transporter, putative"/>
    <property type="match status" value="1"/>
</dbReference>
<dbReference type="PROSITE" id="PS00216">
    <property type="entry name" value="SUGAR_TRANSPORT_1"/>
    <property type="match status" value="1"/>
</dbReference>
<dbReference type="InterPro" id="IPR020846">
    <property type="entry name" value="MFS_dom"/>
</dbReference>
<feature type="transmembrane region" description="Helical" evidence="6">
    <location>
        <begin position="203"/>
        <end position="225"/>
    </location>
</feature>
<evidence type="ECO:0000256" key="2">
    <source>
        <dbReference type="ARBA" id="ARBA00022692"/>
    </source>
</evidence>
<keyword evidence="4 6" id="KW-0472">Membrane</keyword>
<keyword evidence="9" id="KW-1185">Reference proteome</keyword>
<organism evidence="8 9">
    <name type="scientific">Athelia psychrophila</name>
    <dbReference type="NCBI Taxonomy" id="1759441"/>
    <lineage>
        <taxon>Eukaryota</taxon>
        <taxon>Fungi</taxon>
        <taxon>Dikarya</taxon>
        <taxon>Basidiomycota</taxon>
        <taxon>Agaricomycotina</taxon>
        <taxon>Agaricomycetes</taxon>
        <taxon>Agaricomycetidae</taxon>
        <taxon>Atheliales</taxon>
        <taxon>Atheliaceae</taxon>
        <taxon>Athelia</taxon>
    </lineage>
</organism>
<dbReference type="Pfam" id="PF07690">
    <property type="entry name" value="MFS_1"/>
    <property type="match status" value="1"/>
</dbReference>
<dbReference type="PANTHER" id="PTHR23502:SF134">
    <property type="entry name" value="MAJOR FACILITATOR SUPERFAMILY (MFS) PROFILE DOMAIN-CONTAINING PROTEIN-RELATED"/>
    <property type="match status" value="1"/>
</dbReference>
<evidence type="ECO:0000313" key="9">
    <source>
        <dbReference type="Proteomes" id="UP000076532"/>
    </source>
</evidence>
<dbReference type="SUPFAM" id="SSF103473">
    <property type="entry name" value="MFS general substrate transporter"/>
    <property type="match status" value="1"/>
</dbReference>
<evidence type="ECO:0000313" key="8">
    <source>
        <dbReference type="EMBL" id="KZP06195.1"/>
    </source>
</evidence>
<feature type="transmembrane region" description="Helical" evidence="6">
    <location>
        <begin position="393"/>
        <end position="417"/>
    </location>
</feature>
<keyword evidence="3 6" id="KW-1133">Transmembrane helix</keyword>
<gene>
    <name evidence="8" type="ORF">FIBSPDRAFT_842374</name>
</gene>
<feature type="transmembrane region" description="Helical" evidence="6">
    <location>
        <begin position="460"/>
        <end position="480"/>
    </location>
</feature>
<feature type="transmembrane region" description="Helical" evidence="6">
    <location>
        <begin position="328"/>
        <end position="345"/>
    </location>
</feature>
<evidence type="ECO:0000256" key="4">
    <source>
        <dbReference type="ARBA" id="ARBA00023136"/>
    </source>
</evidence>
<dbReference type="GO" id="GO:0042908">
    <property type="term" value="P:xenobiotic transport"/>
    <property type="evidence" value="ECO:0007669"/>
    <property type="project" value="UniProtKB-ARBA"/>
</dbReference>
<feature type="compositionally biased region" description="Basic and acidic residues" evidence="5">
    <location>
        <begin position="14"/>
        <end position="25"/>
    </location>
</feature>
<feature type="region of interest" description="Disordered" evidence="5">
    <location>
        <begin position="1"/>
        <end position="25"/>
    </location>
</feature>
<dbReference type="AlphaFoldDB" id="A0A167WK93"/>
<feature type="transmembrane region" description="Helical" evidence="6">
    <location>
        <begin position="429"/>
        <end position="448"/>
    </location>
</feature>
<feature type="transmembrane region" description="Helical" evidence="6">
    <location>
        <begin position="116"/>
        <end position="132"/>
    </location>
</feature>
<evidence type="ECO:0000256" key="1">
    <source>
        <dbReference type="ARBA" id="ARBA00004141"/>
    </source>
</evidence>
<feature type="domain" description="Major facilitator superfamily (MFS) profile" evidence="7">
    <location>
        <begin position="51"/>
        <end position="482"/>
    </location>
</feature>
<sequence length="488" mass="53294">MCSSDAENLESDLTQDKSARQKSEAETVVIRFANPDPENPFDWRPAKKWHVLSSTRIYSAGTSINVTSYDSGTPSMQSTLPCSAFAATAGLTSYLVLCAIAPLILAPISEQFGRRGVMMVSAVIVILCYIPVGVAKEIWVIILFRGVQGAAASAANSMVGGLVADVFTADTRGLPMTMYSFLILAGQGIGAVIFGWVDMKLGFRWIAWINMIIAFVMTVTMYFFLVETRGSKILEDRARRLTKQTGVLHIVDTECGGSNVVLGRRTVGILDLLRTTTSRPVVFLVTEPVVAALATWAALMWGVVFILYSAVPLIYAQYNFSHGQTGTTFVTVIIGTFFGVFLARWQDRLYQRDGEKTALGRAPPESRLYAACIGGLVVPVSLFWFAWSGRPGVHWIVPTIALAFFNFGVFLATFSYLADSYEQYGSSAIAAQSFLRNIFGGTFPLFTIPMYETLGYPEASTLLGALACAFSVLPFLLMAYRKYAVGVE</sequence>
<feature type="transmembrane region" description="Helical" evidence="6">
    <location>
        <begin position="84"/>
        <end position="104"/>
    </location>
</feature>
<keyword evidence="2 6" id="KW-0812">Transmembrane</keyword>
<feature type="transmembrane region" description="Helical" evidence="6">
    <location>
        <begin position="281"/>
        <end position="308"/>
    </location>
</feature>
<dbReference type="STRING" id="436010.A0A167WK93"/>
<evidence type="ECO:0000259" key="7">
    <source>
        <dbReference type="PROSITE" id="PS50850"/>
    </source>
</evidence>
<comment type="subcellular location">
    <subcellularLocation>
        <location evidence="1">Membrane</location>
        <topology evidence="1">Multi-pass membrane protein</topology>
    </subcellularLocation>
</comment>
<dbReference type="EMBL" id="KV417800">
    <property type="protein sequence ID" value="KZP06195.1"/>
    <property type="molecule type" value="Genomic_DNA"/>
</dbReference>
<dbReference type="InterPro" id="IPR011701">
    <property type="entry name" value="MFS"/>
</dbReference>
<dbReference type="PROSITE" id="PS50850">
    <property type="entry name" value="MFS"/>
    <property type="match status" value="1"/>
</dbReference>
<dbReference type="GO" id="GO:0140115">
    <property type="term" value="P:export across plasma membrane"/>
    <property type="evidence" value="ECO:0007669"/>
    <property type="project" value="UniProtKB-ARBA"/>
</dbReference>
<dbReference type="OrthoDB" id="5376138at2759"/>
<dbReference type="GO" id="GO:0005886">
    <property type="term" value="C:plasma membrane"/>
    <property type="evidence" value="ECO:0007669"/>
    <property type="project" value="TreeGrafter"/>
</dbReference>
<dbReference type="Proteomes" id="UP000076532">
    <property type="component" value="Unassembled WGS sequence"/>
</dbReference>
<protein>
    <submittedName>
        <fullName evidence="8">MFS general substrate transporter</fullName>
    </submittedName>
</protein>
<accession>A0A167WK93</accession>
<feature type="transmembrane region" description="Helical" evidence="6">
    <location>
        <begin position="176"/>
        <end position="197"/>
    </location>
</feature>
<evidence type="ECO:0000256" key="3">
    <source>
        <dbReference type="ARBA" id="ARBA00022989"/>
    </source>
</evidence>
<evidence type="ECO:0000256" key="5">
    <source>
        <dbReference type="SAM" id="MobiDB-lite"/>
    </source>
</evidence>
<dbReference type="Gene3D" id="1.20.1250.20">
    <property type="entry name" value="MFS general substrate transporter like domains"/>
    <property type="match status" value="1"/>
</dbReference>
<name>A0A167WK93_9AGAM</name>
<dbReference type="GO" id="GO:0022857">
    <property type="term" value="F:transmembrane transporter activity"/>
    <property type="evidence" value="ECO:0007669"/>
    <property type="project" value="InterPro"/>
</dbReference>
<dbReference type="InterPro" id="IPR005829">
    <property type="entry name" value="Sugar_transporter_CS"/>
</dbReference>